<reference evidence="2 3" key="1">
    <citation type="submission" date="2019-07" db="EMBL/GenBank/DDBJ databases">
        <title>Aquicoccus porphyridii gen. nov., sp. nov., isolated from a small marine red alga, Porphyridium marinum.</title>
        <authorList>
            <person name="Liu L."/>
        </authorList>
    </citation>
    <scope>NUCLEOTIDE SEQUENCE [LARGE SCALE GENOMIC DNA]</scope>
    <source>
        <strain evidence="2 3">L1 8-17</strain>
    </source>
</reference>
<dbReference type="PANTHER" id="PTHR37950:SF1">
    <property type="entry name" value="4-HYDROXYPHENYLACETATE CATABOLISM PROTEIN"/>
    <property type="match status" value="1"/>
</dbReference>
<dbReference type="Proteomes" id="UP000325291">
    <property type="component" value="Unassembled WGS sequence"/>
</dbReference>
<dbReference type="InterPro" id="IPR014347">
    <property type="entry name" value="Tautomerase/MIF_sf"/>
</dbReference>
<dbReference type="InterPro" id="IPR004220">
    <property type="entry name" value="5-COMe_2-OHmuconate_Isoase"/>
</dbReference>
<keyword evidence="3" id="KW-1185">Reference proteome</keyword>
<protein>
    <submittedName>
        <fullName evidence="2">5-carboxymethyl-2-hydroxymuconate Delta-isomerase</fullName>
    </submittedName>
</protein>
<evidence type="ECO:0000313" key="2">
    <source>
        <dbReference type="EMBL" id="KAA0916789.1"/>
    </source>
</evidence>
<sequence>MPHFSIEYSANLDALIDMPALCDHLRRAAIETGVFPMAGIRVRAFRADHVSIADGDAKHGFLDLSVRLRGGRDLATRKRATEAIFTALSDFMAPALAQHPIALSMEMRDIDPELSPKTGTIRDHLPPETTNEG</sequence>
<proteinExistence type="predicted"/>
<organism evidence="2 3">
    <name type="scientific">Aquicoccus porphyridii</name>
    <dbReference type="NCBI Taxonomy" id="1852029"/>
    <lineage>
        <taxon>Bacteria</taxon>
        <taxon>Pseudomonadati</taxon>
        <taxon>Pseudomonadota</taxon>
        <taxon>Alphaproteobacteria</taxon>
        <taxon>Rhodobacterales</taxon>
        <taxon>Paracoccaceae</taxon>
        <taxon>Aquicoccus</taxon>
    </lineage>
</organism>
<dbReference type="EMBL" id="VINQ01000004">
    <property type="protein sequence ID" value="KAA0916789.1"/>
    <property type="molecule type" value="Genomic_DNA"/>
</dbReference>
<gene>
    <name evidence="2" type="ORF">FLO80_08185</name>
</gene>
<dbReference type="PANTHER" id="PTHR37950">
    <property type="entry name" value="4-HYDROXYPHENYLACETATE CATABOLISM PROTEIN"/>
    <property type="match status" value="1"/>
</dbReference>
<name>A0A5A9ZII2_9RHOB</name>
<dbReference type="SUPFAM" id="SSF55331">
    <property type="entry name" value="Tautomerase/MIF"/>
    <property type="match status" value="1"/>
</dbReference>
<feature type="region of interest" description="Disordered" evidence="1">
    <location>
        <begin position="112"/>
        <end position="133"/>
    </location>
</feature>
<dbReference type="CDD" id="cd00580">
    <property type="entry name" value="CHMI"/>
    <property type="match status" value="1"/>
</dbReference>
<keyword evidence="2" id="KW-0413">Isomerase</keyword>
<dbReference type="Pfam" id="PF02962">
    <property type="entry name" value="CHMI"/>
    <property type="match status" value="1"/>
</dbReference>
<dbReference type="AlphaFoldDB" id="A0A5A9ZII2"/>
<comment type="caution">
    <text evidence="2">The sequence shown here is derived from an EMBL/GenBank/DDBJ whole genome shotgun (WGS) entry which is preliminary data.</text>
</comment>
<evidence type="ECO:0000313" key="3">
    <source>
        <dbReference type="Proteomes" id="UP000325291"/>
    </source>
</evidence>
<dbReference type="RefSeq" id="WP_111365513.1">
    <property type="nucleotide sequence ID" value="NZ_VINQ01000004.1"/>
</dbReference>
<dbReference type="Gene3D" id="3.30.429.10">
    <property type="entry name" value="Macrophage Migration Inhibitory Factor"/>
    <property type="match status" value="1"/>
</dbReference>
<evidence type="ECO:0000256" key="1">
    <source>
        <dbReference type="SAM" id="MobiDB-lite"/>
    </source>
</evidence>
<accession>A0A5A9ZII2</accession>
<dbReference type="GO" id="GO:0008704">
    <property type="term" value="F:5-carboxymethyl-2-hydroxymuconate delta-isomerase activity"/>
    <property type="evidence" value="ECO:0007669"/>
    <property type="project" value="InterPro"/>
</dbReference>